<evidence type="ECO:0000313" key="4">
    <source>
        <dbReference type="Proteomes" id="UP000295192"/>
    </source>
</evidence>
<dbReference type="Gene3D" id="2.170.140.10">
    <property type="entry name" value="Chitin binding domain"/>
    <property type="match status" value="1"/>
</dbReference>
<dbReference type="Pfam" id="PF01607">
    <property type="entry name" value="CBM_14"/>
    <property type="match status" value="1"/>
</dbReference>
<gene>
    <name evidence="3" type="ORF">AWZ03_009679</name>
</gene>
<evidence type="ECO:0000259" key="2">
    <source>
        <dbReference type="Pfam" id="PF01607"/>
    </source>
</evidence>
<dbReference type="EMBL" id="LSRL02000128">
    <property type="protein sequence ID" value="TDG43873.1"/>
    <property type="molecule type" value="Genomic_DNA"/>
</dbReference>
<sequence>MKAALILLCLALFAVAIHADCDPDGNGIPNCSGTSTTRYRNNWDPTRYWVCEGNTPTVVICDIGLGYDPVSSECIPWSQWQWYPVCPESA</sequence>
<accession>A0A484B541</accession>
<organism evidence="3 4">
    <name type="scientific">Drosophila navojoa</name>
    <name type="common">Fruit fly</name>
    <dbReference type="NCBI Taxonomy" id="7232"/>
    <lineage>
        <taxon>Eukaryota</taxon>
        <taxon>Metazoa</taxon>
        <taxon>Ecdysozoa</taxon>
        <taxon>Arthropoda</taxon>
        <taxon>Hexapoda</taxon>
        <taxon>Insecta</taxon>
        <taxon>Pterygota</taxon>
        <taxon>Neoptera</taxon>
        <taxon>Endopterygota</taxon>
        <taxon>Diptera</taxon>
        <taxon>Brachycera</taxon>
        <taxon>Muscomorpha</taxon>
        <taxon>Ephydroidea</taxon>
        <taxon>Drosophilidae</taxon>
        <taxon>Drosophila</taxon>
    </lineage>
</organism>
<name>A0A484B541_DRONA</name>
<dbReference type="PANTHER" id="PTHR20987">
    <property type="entry name" value="CHITIN-BINDING TYPE-2 DOMAIN-CONTAINING PROTEIN-RELATED"/>
    <property type="match status" value="1"/>
</dbReference>
<dbReference type="PANTHER" id="PTHR20987:SF0">
    <property type="entry name" value="CHITIN-BINDING TYPE-2 DOMAIN-CONTAINING PROTEIN-RELATED"/>
    <property type="match status" value="1"/>
</dbReference>
<dbReference type="InterPro" id="IPR002557">
    <property type="entry name" value="Chitin-bd_dom"/>
</dbReference>
<dbReference type="STRING" id="7232.A0A484B541"/>
<dbReference type="GO" id="GO:0005576">
    <property type="term" value="C:extracellular region"/>
    <property type="evidence" value="ECO:0007669"/>
    <property type="project" value="InterPro"/>
</dbReference>
<keyword evidence="4" id="KW-1185">Reference proteome</keyword>
<reference evidence="3 4" key="1">
    <citation type="journal article" date="2019" name="J. Hered.">
        <title>An Improved Genome Assembly for Drosophila navojoa, the Basal Species in the mojavensis Cluster.</title>
        <authorList>
            <person name="Vanderlinde T."/>
            <person name="Dupim E.G."/>
            <person name="Nazario-Yepiz N.O."/>
            <person name="Carvalho A.B."/>
        </authorList>
    </citation>
    <scope>NUCLEOTIDE SEQUENCE [LARGE SCALE GENOMIC DNA]</scope>
    <source>
        <strain evidence="3">Navoj_Jal97</strain>
        <tissue evidence="3">Whole organism</tissue>
    </source>
</reference>
<dbReference type="AlphaFoldDB" id="A0A484B541"/>
<proteinExistence type="predicted"/>
<feature type="signal peptide" evidence="1">
    <location>
        <begin position="1"/>
        <end position="19"/>
    </location>
</feature>
<evidence type="ECO:0000313" key="3">
    <source>
        <dbReference type="EMBL" id="TDG43873.1"/>
    </source>
</evidence>
<dbReference type="SUPFAM" id="SSF57625">
    <property type="entry name" value="Invertebrate chitin-binding proteins"/>
    <property type="match status" value="1"/>
</dbReference>
<keyword evidence="1" id="KW-0732">Signal</keyword>
<dbReference type="GO" id="GO:0008061">
    <property type="term" value="F:chitin binding"/>
    <property type="evidence" value="ECO:0007669"/>
    <property type="project" value="InterPro"/>
</dbReference>
<comment type="caution">
    <text evidence="3">The sequence shown here is derived from an EMBL/GenBank/DDBJ whole genome shotgun (WGS) entry which is preliminary data.</text>
</comment>
<dbReference type="InterPro" id="IPR036508">
    <property type="entry name" value="Chitin-bd_dom_sf"/>
</dbReference>
<dbReference type="Proteomes" id="UP000295192">
    <property type="component" value="Unassembled WGS sequence"/>
</dbReference>
<evidence type="ECO:0000256" key="1">
    <source>
        <dbReference type="SAM" id="SignalP"/>
    </source>
</evidence>
<feature type="domain" description="Chitin-binding type-2" evidence="2">
    <location>
        <begin position="31"/>
        <end position="79"/>
    </location>
</feature>
<dbReference type="OMA" id="NNQPDCS"/>
<protein>
    <recommendedName>
        <fullName evidence="2">Chitin-binding type-2 domain-containing protein</fullName>
    </recommendedName>
</protein>
<feature type="chain" id="PRO_5019793795" description="Chitin-binding type-2 domain-containing protein" evidence="1">
    <location>
        <begin position="20"/>
        <end position="90"/>
    </location>
</feature>